<dbReference type="InterPro" id="IPR005119">
    <property type="entry name" value="LysR_subst-bd"/>
</dbReference>
<dbReference type="SUPFAM" id="SSF53850">
    <property type="entry name" value="Periplasmic binding protein-like II"/>
    <property type="match status" value="1"/>
</dbReference>
<dbReference type="RefSeq" id="WP_045285022.1">
    <property type="nucleotide sequence ID" value="NZ_JZYX01000010.1"/>
</dbReference>
<dbReference type="CDD" id="cd08440">
    <property type="entry name" value="PBP2_LTTR_like_4"/>
    <property type="match status" value="1"/>
</dbReference>
<dbReference type="Proteomes" id="UP000033352">
    <property type="component" value="Unassembled WGS sequence"/>
</dbReference>
<evidence type="ECO:0000256" key="2">
    <source>
        <dbReference type="ARBA" id="ARBA00023015"/>
    </source>
</evidence>
<reference evidence="6 7" key="1">
    <citation type="submission" date="2015-03" db="EMBL/GenBank/DDBJ databases">
        <authorList>
            <person name="McCorrison J."/>
            <person name="Sanka R."/>
            <person name="Adams M."/>
            <person name="Brinkac L."/>
            <person name="Nierman W."/>
            <person name="Sutton G."/>
            <person name="Nelson K."/>
            <person name="Kiedrowski L."/>
            <person name="Guerrero D."/>
            <person name="Bonomo R."/>
        </authorList>
    </citation>
    <scope>NUCLEOTIDE SEQUENCE [LARGE SCALE GENOMIC DNA]</scope>
    <source>
        <strain evidence="6 7">35699</strain>
    </source>
</reference>
<dbReference type="InterPro" id="IPR050950">
    <property type="entry name" value="HTH-type_LysR_regulators"/>
</dbReference>
<evidence type="ECO:0000256" key="3">
    <source>
        <dbReference type="ARBA" id="ARBA00023125"/>
    </source>
</evidence>
<dbReference type="Gene3D" id="1.10.10.10">
    <property type="entry name" value="Winged helix-like DNA-binding domain superfamily/Winged helix DNA-binding domain"/>
    <property type="match status" value="1"/>
</dbReference>
<keyword evidence="4" id="KW-0804">Transcription</keyword>
<dbReference type="PROSITE" id="PS50931">
    <property type="entry name" value="HTH_LYSR"/>
    <property type="match status" value="1"/>
</dbReference>
<protein>
    <submittedName>
        <fullName evidence="6">LysR family transcriptional regulator</fullName>
    </submittedName>
</protein>
<evidence type="ECO:0000313" key="6">
    <source>
        <dbReference type="EMBL" id="KJN29760.1"/>
    </source>
</evidence>
<keyword evidence="2" id="KW-0805">Transcription regulation</keyword>
<dbReference type="PATRIC" id="fig|1619248.3.peg.150"/>
<dbReference type="InterPro" id="IPR000847">
    <property type="entry name" value="LysR_HTH_N"/>
</dbReference>
<dbReference type="PRINTS" id="PR00039">
    <property type="entry name" value="HTHLYSR"/>
</dbReference>
<dbReference type="PANTHER" id="PTHR30419:SF30">
    <property type="entry name" value="LYSR FAMILY TRANSCRIPTIONAL REGULATOR"/>
    <property type="match status" value="1"/>
</dbReference>
<dbReference type="Pfam" id="PF00126">
    <property type="entry name" value="HTH_1"/>
    <property type="match status" value="1"/>
</dbReference>
<evidence type="ECO:0000256" key="4">
    <source>
        <dbReference type="ARBA" id="ARBA00023163"/>
    </source>
</evidence>
<dbReference type="OrthoDB" id="8437302at2"/>
<keyword evidence="3" id="KW-0238">DNA-binding</keyword>
<name>A0A0F1B9I8_9ENTR</name>
<dbReference type="GO" id="GO:0003700">
    <property type="term" value="F:DNA-binding transcription factor activity"/>
    <property type="evidence" value="ECO:0007669"/>
    <property type="project" value="InterPro"/>
</dbReference>
<dbReference type="AlphaFoldDB" id="A0A0F1B9I8"/>
<dbReference type="InterPro" id="IPR036390">
    <property type="entry name" value="WH_DNA-bd_sf"/>
</dbReference>
<comment type="similarity">
    <text evidence="1">Belongs to the LysR transcriptional regulatory family.</text>
</comment>
<comment type="caution">
    <text evidence="6">The sequence shown here is derived from an EMBL/GenBank/DDBJ whole genome shotgun (WGS) entry which is preliminary data.</text>
</comment>
<dbReference type="SUPFAM" id="SSF46785">
    <property type="entry name" value="Winged helix' DNA-binding domain"/>
    <property type="match status" value="1"/>
</dbReference>
<dbReference type="EMBL" id="JZYX01000010">
    <property type="protein sequence ID" value="KJN29760.1"/>
    <property type="molecule type" value="Genomic_DNA"/>
</dbReference>
<evidence type="ECO:0000259" key="5">
    <source>
        <dbReference type="PROSITE" id="PS50931"/>
    </source>
</evidence>
<evidence type="ECO:0000256" key="1">
    <source>
        <dbReference type="ARBA" id="ARBA00009437"/>
    </source>
</evidence>
<dbReference type="Pfam" id="PF03466">
    <property type="entry name" value="LysR_substrate"/>
    <property type="match status" value="1"/>
</dbReference>
<gene>
    <name evidence="6" type="ORF">SS37_06225</name>
</gene>
<accession>A0A0F1B9I8</accession>
<feature type="domain" description="HTH lysR-type" evidence="5">
    <location>
        <begin position="3"/>
        <end position="60"/>
    </location>
</feature>
<proteinExistence type="inferred from homology"/>
<dbReference type="Gene3D" id="3.40.190.290">
    <property type="match status" value="1"/>
</dbReference>
<organism evidence="6 7">
    <name type="scientific">Enterobacter sichuanensis</name>
    <dbReference type="NCBI Taxonomy" id="2071710"/>
    <lineage>
        <taxon>Bacteria</taxon>
        <taxon>Pseudomonadati</taxon>
        <taxon>Pseudomonadota</taxon>
        <taxon>Gammaproteobacteria</taxon>
        <taxon>Enterobacterales</taxon>
        <taxon>Enterobacteriaceae</taxon>
        <taxon>Enterobacter</taxon>
        <taxon>Enterobacter cloacae complex</taxon>
    </lineage>
</organism>
<dbReference type="InterPro" id="IPR036388">
    <property type="entry name" value="WH-like_DNA-bd_sf"/>
</dbReference>
<dbReference type="GO" id="GO:0003677">
    <property type="term" value="F:DNA binding"/>
    <property type="evidence" value="ECO:0007669"/>
    <property type="project" value="UniProtKB-KW"/>
</dbReference>
<dbReference type="PANTHER" id="PTHR30419">
    <property type="entry name" value="HTH-TYPE TRANSCRIPTIONAL REGULATOR YBHD"/>
    <property type="match status" value="1"/>
</dbReference>
<evidence type="ECO:0000313" key="7">
    <source>
        <dbReference type="Proteomes" id="UP000033352"/>
    </source>
</evidence>
<dbReference type="GO" id="GO:0005829">
    <property type="term" value="C:cytosol"/>
    <property type="evidence" value="ECO:0007669"/>
    <property type="project" value="TreeGrafter"/>
</dbReference>
<sequence length="309" mass="34858">MQHELQGIQAFVKIAEIGCFTKASQFLHISQPALTRRIQKLEESLGTTLFERSTRSVKLTTVGREFLPKAKNLIDFYESSVLSIKEMATHQAGVITVSCIPTAAFYFLPSVIRDYNNDYPNIRIRILEHSASDCLEAVLNGDADFGINMINITHPNIDFAPLVNEPFVLACRRDNELAKKPLVTWDDLAGMKLIGVRRSSGNRSLIDQAFEKMAWKPNWFYEVRHLSTSLGMVEAGLGVSVVPSLAMPTDEHHILVSRPLIEPVIRRTLGLVQRRESTLSPAAEKFREMVLHLWSGENRSPWIGKFTQL</sequence>
<dbReference type="FunFam" id="1.10.10.10:FF:000001">
    <property type="entry name" value="LysR family transcriptional regulator"/>
    <property type="match status" value="1"/>
</dbReference>